<dbReference type="InterPro" id="IPR050300">
    <property type="entry name" value="GDXG_lipolytic_enzyme"/>
</dbReference>
<sequence length="268" mass="29724">MRKLSLILLAGIVLFTPLFAQYEIAKNVQYRDAGSDDYQNERCVLDVYYPSSIEGFPTIVWFHGGGLKGGKKNLPNELKDQGIAVVSVNYRLSPKVKAPAYIEDAAAAVAWTFKYIADYGGDPDRIYIAGHSAGGYLVSMVGLDRSYLEAHNLDANDLAGVIPFSGQTVTHSTVRKERGVPKTRVVVDDFAPLYHIRSDAPDFLLITGDREKELPGRYEENALFGCMLQESLGRNVELIELDGYNHGTMVKPGYPILVEFIKDREKGN</sequence>
<reference evidence="3 4" key="1">
    <citation type="submission" date="2023-10" db="EMBL/GenBank/DDBJ databases">
        <title>Rubellicoccus peritrichatus gen. nov., sp. nov., isolated from an algae of coral reef tank.</title>
        <authorList>
            <person name="Luo J."/>
        </authorList>
    </citation>
    <scope>NUCLEOTIDE SEQUENCE [LARGE SCALE GENOMIC DNA]</scope>
    <source>
        <strain evidence="3 4">CR14</strain>
    </source>
</reference>
<dbReference type="PANTHER" id="PTHR48081:SF9">
    <property type="entry name" value="CARBOXYLESTERASE"/>
    <property type="match status" value="1"/>
</dbReference>
<gene>
    <name evidence="3" type="ORF">RZN69_03455</name>
</gene>
<evidence type="ECO:0000313" key="3">
    <source>
        <dbReference type="EMBL" id="WOO42131.1"/>
    </source>
</evidence>
<protein>
    <submittedName>
        <fullName evidence="3">Alpha/beta hydrolase</fullName>
    </submittedName>
</protein>
<evidence type="ECO:0000313" key="4">
    <source>
        <dbReference type="Proteomes" id="UP001304300"/>
    </source>
</evidence>
<organism evidence="3 4">
    <name type="scientific">Rubellicoccus peritrichatus</name>
    <dbReference type="NCBI Taxonomy" id="3080537"/>
    <lineage>
        <taxon>Bacteria</taxon>
        <taxon>Pseudomonadati</taxon>
        <taxon>Verrucomicrobiota</taxon>
        <taxon>Opitutia</taxon>
        <taxon>Puniceicoccales</taxon>
        <taxon>Cerasicoccaceae</taxon>
        <taxon>Rubellicoccus</taxon>
    </lineage>
</organism>
<dbReference type="GO" id="GO:0016787">
    <property type="term" value="F:hydrolase activity"/>
    <property type="evidence" value="ECO:0007669"/>
    <property type="project" value="UniProtKB-KW"/>
</dbReference>
<evidence type="ECO:0000259" key="2">
    <source>
        <dbReference type="Pfam" id="PF20434"/>
    </source>
</evidence>
<accession>A0AAQ3LB05</accession>
<dbReference type="PANTHER" id="PTHR48081">
    <property type="entry name" value="AB HYDROLASE SUPERFAMILY PROTEIN C4A8.06C"/>
    <property type="match status" value="1"/>
</dbReference>
<dbReference type="KEGG" id="puo:RZN69_03455"/>
<dbReference type="RefSeq" id="WP_317834615.1">
    <property type="nucleotide sequence ID" value="NZ_CP136920.1"/>
</dbReference>
<proteinExistence type="predicted"/>
<dbReference type="Pfam" id="PF20434">
    <property type="entry name" value="BD-FAE"/>
    <property type="match status" value="1"/>
</dbReference>
<dbReference type="InterPro" id="IPR029058">
    <property type="entry name" value="AB_hydrolase_fold"/>
</dbReference>
<dbReference type="Proteomes" id="UP001304300">
    <property type="component" value="Chromosome"/>
</dbReference>
<dbReference type="EMBL" id="CP136920">
    <property type="protein sequence ID" value="WOO42131.1"/>
    <property type="molecule type" value="Genomic_DNA"/>
</dbReference>
<dbReference type="AlphaFoldDB" id="A0AAQ3LB05"/>
<feature type="domain" description="BD-FAE-like" evidence="2">
    <location>
        <begin position="45"/>
        <end position="209"/>
    </location>
</feature>
<keyword evidence="1 3" id="KW-0378">Hydrolase</keyword>
<dbReference type="Gene3D" id="3.40.50.1820">
    <property type="entry name" value="alpha/beta hydrolase"/>
    <property type="match status" value="1"/>
</dbReference>
<dbReference type="InterPro" id="IPR049492">
    <property type="entry name" value="BD-FAE-like_dom"/>
</dbReference>
<name>A0AAQ3LB05_9BACT</name>
<keyword evidence="4" id="KW-1185">Reference proteome</keyword>
<dbReference type="SUPFAM" id="SSF53474">
    <property type="entry name" value="alpha/beta-Hydrolases"/>
    <property type="match status" value="1"/>
</dbReference>
<evidence type="ECO:0000256" key="1">
    <source>
        <dbReference type="ARBA" id="ARBA00022801"/>
    </source>
</evidence>